<dbReference type="EMBL" id="PQXK01000001">
    <property type="protein sequence ID" value="TGO43387.1"/>
    <property type="molecule type" value="Genomic_DNA"/>
</dbReference>
<organism evidence="1 2">
    <name type="scientific">Botrytis hyacinthi</name>
    <dbReference type="NCBI Taxonomy" id="278943"/>
    <lineage>
        <taxon>Eukaryota</taxon>
        <taxon>Fungi</taxon>
        <taxon>Dikarya</taxon>
        <taxon>Ascomycota</taxon>
        <taxon>Pezizomycotina</taxon>
        <taxon>Leotiomycetes</taxon>
        <taxon>Helotiales</taxon>
        <taxon>Sclerotiniaceae</taxon>
        <taxon>Botrytis</taxon>
    </lineage>
</organism>
<protein>
    <submittedName>
        <fullName evidence="1">Uncharacterized protein</fullName>
    </submittedName>
</protein>
<name>A0A4Z1HEB8_9HELO</name>
<evidence type="ECO:0000313" key="2">
    <source>
        <dbReference type="Proteomes" id="UP000297814"/>
    </source>
</evidence>
<keyword evidence="2" id="KW-1185">Reference proteome</keyword>
<accession>A0A4Z1HEB8</accession>
<dbReference type="AlphaFoldDB" id="A0A4Z1HEB8"/>
<reference evidence="1 2" key="1">
    <citation type="submission" date="2017-12" db="EMBL/GenBank/DDBJ databases">
        <title>Comparative genomics of Botrytis spp.</title>
        <authorList>
            <person name="Valero-Jimenez C.A."/>
            <person name="Tapia P."/>
            <person name="Veloso J."/>
            <person name="Silva-Moreno E."/>
            <person name="Staats M."/>
            <person name="Valdes J.H."/>
            <person name="Van Kan J.A.L."/>
        </authorList>
    </citation>
    <scope>NUCLEOTIDE SEQUENCE [LARGE SCALE GENOMIC DNA]</scope>
    <source>
        <strain evidence="1 2">Bh0001</strain>
    </source>
</reference>
<gene>
    <name evidence="1" type="ORF">BHYA_0001g00160</name>
</gene>
<comment type="caution">
    <text evidence="1">The sequence shown here is derived from an EMBL/GenBank/DDBJ whole genome shotgun (WGS) entry which is preliminary data.</text>
</comment>
<evidence type="ECO:0000313" key="1">
    <source>
        <dbReference type="EMBL" id="TGO43387.1"/>
    </source>
</evidence>
<proteinExistence type="predicted"/>
<sequence length="95" mass="11018">MERLVLKPLEGVYSKRHRQDPKLKRENSDGKLLAQSPIVCLESNSPQIICILVLYPEVLTYLLRFNAGNIHIQPKPGRTRVKIHDRIQEVKSYNL</sequence>
<dbReference type="Proteomes" id="UP000297814">
    <property type="component" value="Unassembled WGS sequence"/>
</dbReference>